<dbReference type="EMBL" id="SDWJ01000001">
    <property type="protein sequence ID" value="MVZ96162.1"/>
    <property type="molecule type" value="Genomic_DNA"/>
</dbReference>
<feature type="transmembrane region" description="Helical" evidence="1">
    <location>
        <begin position="7"/>
        <end position="25"/>
    </location>
</feature>
<reference evidence="2 3" key="1">
    <citation type="submission" date="2019-01" db="EMBL/GenBank/DDBJ databases">
        <title>Sphingorhabdus lacus sp.nov., isolated from an oligotrophic freshwater lake.</title>
        <authorList>
            <person name="Park M."/>
        </authorList>
    </citation>
    <scope>NUCLEOTIDE SEQUENCE [LARGE SCALE GENOMIC DNA]</scope>
    <source>
        <strain evidence="2 3">IMCC26285</strain>
    </source>
</reference>
<keyword evidence="1" id="KW-0812">Transmembrane</keyword>
<keyword evidence="1" id="KW-0472">Membrane</keyword>
<organism evidence="2 3">
    <name type="scientific">Sphingorhabdus profundilacus</name>
    <dbReference type="NCBI Taxonomy" id="2509718"/>
    <lineage>
        <taxon>Bacteria</taxon>
        <taxon>Pseudomonadati</taxon>
        <taxon>Pseudomonadota</taxon>
        <taxon>Alphaproteobacteria</taxon>
        <taxon>Sphingomonadales</taxon>
        <taxon>Sphingomonadaceae</taxon>
        <taxon>Sphingorhabdus</taxon>
    </lineage>
</organism>
<protein>
    <submittedName>
        <fullName evidence="2">Uncharacterized protein</fullName>
    </submittedName>
</protein>
<dbReference type="Proteomes" id="UP000471147">
    <property type="component" value="Unassembled WGS sequence"/>
</dbReference>
<gene>
    <name evidence="2" type="ORF">EUU23_00405</name>
</gene>
<name>A0A6I4LRX3_9SPHN</name>
<dbReference type="AlphaFoldDB" id="A0A6I4LRX3"/>
<sequence length="140" mass="15312">MHIRATPLAIAFYVVFALWFTAIRYSSPSFYGWLLAPVIGKILVFGTISLFFTVVILAAWRGVRAAAFPRADAVVVGGAMVCFDLVWRFYLGQFAWDAFKLISIALDMATPAIAILGMCVVSSELKRSGQVIAENKISNG</sequence>
<keyword evidence="1" id="KW-1133">Transmembrane helix</keyword>
<keyword evidence="3" id="KW-1185">Reference proteome</keyword>
<feature type="transmembrane region" description="Helical" evidence="1">
    <location>
        <begin position="102"/>
        <end position="121"/>
    </location>
</feature>
<dbReference type="RefSeq" id="WP_160352180.1">
    <property type="nucleotide sequence ID" value="NZ_SDWJ01000001.1"/>
</dbReference>
<feature type="transmembrane region" description="Helical" evidence="1">
    <location>
        <begin position="31"/>
        <end position="59"/>
    </location>
</feature>
<comment type="caution">
    <text evidence="2">The sequence shown here is derived from an EMBL/GenBank/DDBJ whole genome shotgun (WGS) entry which is preliminary data.</text>
</comment>
<dbReference type="OrthoDB" id="9874952at2"/>
<evidence type="ECO:0000313" key="3">
    <source>
        <dbReference type="Proteomes" id="UP000471147"/>
    </source>
</evidence>
<accession>A0A6I4LRX3</accession>
<evidence type="ECO:0000313" key="2">
    <source>
        <dbReference type="EMBL" id="MVZ96162.1"/>
    </source>
</evidence>
<feature type="transmembrane region" description="Helical" evidence="1">
    <location>
        <begin position="71"/>
        <end position="90"/>
    </location>
</feature>
<proteinExistence type="predicted"/>
<evidence type="ECO:0000256" key="1">
    <source>
        <dbReference type="SAM" id="Phobius"/>
    </source>
</evidence>